<comment type="caution">
    <text evidence="11">The sequence shown here is derived from an EMBL/GenBank/DDBJ whole genome shotgun (WGS) entry which is preliminary data.</text>
</comment>
<evidence type="ECO:0000256" key="6">
    <source>
        <dbReference type="ARBA" id="ARBA00023464"/>
    </source>
</evidence>
<dbReference type="GO" id="GO:0046854">
    <property type="term" value="P:phosphatidylinositol phosphate biosynthetic process"/>
    <property type="evidence" value="ECO:0007669"/>
    <property type="project" value="TreeGrafter"/>
</dbReference>
<dbReference type="FunFam" id="3.30.800.10:FF:000007">
    <property type="entry name" value="Putative 1-phosphatidylinositol-4-phosphate 5-kinase/ zinc ion binding family"/>
    <property type="match status" value="1"/>
</dbReference>
<evidence type="ECO:0000256" key="7">
    <source>
        <dbReference type="ARBA" id="ARBA00077223"/>
    </source>
</evidence>
<dbReference type="InterPro" id="IPR002423">
    <property type="entry name" value="Cpn60/GroEL/TCP-1"/>
</dbReference>
<feature type="compositionally biased region" description="Polar residues" evidence="9">
    <location>
        <begin position="1364"/>
        <end position="1377"/>
    </location>
</feature>
<evidence type="ECO:0000256" key="8">
    <source>
        <dbReference type="PROSITE-ProRule" id="PRU00781"/>
    </source>
</evidence>
<dbReference type="Proteomes" id="UP000797356">
    <property type="component" value="Chromosome 15"/>
</dbReference>
<dbReference type="SMART" id="SM00330">
    <property type="entry name" value="PIPKc"/>
    <property type="match status" value="1"/>
</dbReference>
<dbReference type="PANTHER" id="PTHR45748:SF4">
    <property type="entry name" value="1-PHOSPHATIDYLINOSITOL-3-PHOSPHATE 5-KINASE FAB1D-RELATED"/>
    <property type="match status" value="1"/>
</dbReference>
<dbReference type="Pfam" id="PF00118">
    <property type="entry name" value="Cpn60_TCP1"/>
    <property type="match status" value="1"/>
</dbReference>
<feature type="compositionally biased region" description="Low complexity" evidence="9">
    <location>
        <begin position="1353"/>
        <end position="1363"/>
    </location>
</feature>
<dbReference type="SUPFAM" id="SSF54849">
    <property type="entry name" value="GroEL-intermediate domain like"/>
    <property type="match status" value="1"/>
</dbReference>
<dbReference type="GO" id="GO:0010008">
    <property type="term" value="C:endosome membrane"/>
    <property type="evidence" value="ECO:0007669"/>
    <property type="project" value="TreeGrafter"/>
</dbReference>
<accession>A0A8K0IXJ5</accession>
<proteinExistence type="predicted"/>
<evidence type="ECO:0000256" key="4">
    <source>
        <dbReference type="ARBA" id="ARBA00022777"/>
    </source>
</evidence>
<dbReference type="GO" id="GO:0000285">
    <property type="term" value="F:1-phosphatidylinositol-3-phosphate 5-kinase activity"/>
    <property type="evidence" value="ECO:0007669"/>
    <property type="project" value="UniProtKB-EC"/>
</dbReference>
<dbReference type="SUPFAM" id="SSF56104">
    <property type="entry name" value="SAICAR synthase-like"/>
    <property type="match status" value="1"/>
</dbReference>
<evidence type="ECO:0000256" key="9">
    <source>
        <dbReference type="SAM" id="MobiDB-lite"/>
    </source>
</evidence>
<gene>
    <name evidence="11" type="ORF">COCNU_15G002820</name>
</gene>
<keyword evidence="2 8" id="KW-0808">Transferase</keyword>
<keyword evidence="3 8" id="KW-0547">Nucleotide-binding</keyword>
<evidence type="ECO:0000259" key="10">
    <source>
        <dbReference type="PROSITE" id="PS51455"/>
    </source>
</evidence>
<dbReference type="EC" id="2.7.1.150" evidence="1"/>
<dbReference type="Gene3D" id="3.30.810.10">
    <property type="entry name" value="2-Layer Sandwich"/>
    <property type="match status" value="1"/>
</dbReference>
<dbReference type="InterPro" id="IPR044769">
    <property type="entry name" value="PIKfyve_PIPKc"/>
</dbReference>
<keyword evidence="12" id="KW-1185">Reference proteome</keyword>
<evidence type="ECO:0000256" key="3">
    <source>
        <dbReference type="ARBA" id="ARBA00022741"/>
    </source>
</evidence>
<organism evidence="11 12">
    <name type="scientific">Cocos nucifera</name>
    <name type="common">Coconut palm</name>
    <dbReference type="NCBI Taxonomy" id="13894"/>
    <lineage>
        <taxon>Eukaryota</taxon>
        <taxon>Viridiplantae</taxon>
        <taxon>Streptophyta</taxon>
        <taxon>Embryophyta</taxon>
        <taxon>Tracheophyta</taxon>
        <taxon>Spermatophyta</taxon>
        <taxon>Magnoliopsida</taxon>
        <taxon>Liliopsida</taxon>
        <taxon>Arecaceae</taxon>
        <taxon>Arecoideae</taxon>
        <taxon>Cocoseae</taxon>
        <taxon>Attaleinae</taxon>
        <taxon>Cocos</taxon>
    </lineage>
</organism>
<reference evidence="11" key="1">
    <citation type="journal article" date="2017" name="Gigascience">
        <title>The genome draft of coconut (Cocos nucifera).</title>
        <authorList>
            <person name="Xiao Y."/>
            <person name="Xu P."/>
            <person name="Fan H."/>
            <person name="Baudouin L."/>
            <person name="Xia W."/>
            <person name="Bocs S."/>
            <person name="Xu J."/>
            <person name="Li Q."/>
            <person name="Guo A."/>
            <person name="Zhou L."/>
            <person name="Li J."/>
            <person name="Wu Y."/>
            <person name="Ma Z."/>
            <person name="Armero A."/>
            <person name="Issali A.E."/>
            <person name="Liu N."/>
            <person name="Peng M."/>
            <person name="Yang Y."/>
        </authorList>
    </citation>
    <scope>NUCLEOTIDE SEQUENCE</scope>
    <source>
        <tissue evidence="11">Spear leaf of Hainan Tall coconut</tissue>
    </source>
</reference>
<dbReference type="InterPro" id="IPR027410">
    <property type="entry name" value="TCP-1-like_intermed_sf"/>
</dbReference>
<dbReference type="InterPro" id="IPR027409">
    <property type="entry name" value="GroEL-like_apical_dom_sf"/>
</dbReference>
<evidence type="ECO:0000256" key="1">
    <source>
        <dbReference type="ARBA" id="ARBA00012009"/>
    </source>
</evidence>
<reference evidence="11" key="2">
    <citation type="submission" date="2019-07" db="EMBL/GenBank/DDBJ databases">
        <authorList>
            <person name="Yang Y."/>
            <person name="Bocs S."/>
            <person name="Baudouin L."/>
        </authorList>
    </citation>
    <scope>NUCLEOTIDE SEQUENCE</scope>
    <source>
        <tissue evidence="11">Spear leaf of Hainan Tall coconut</tissue>
    </source>
</reference>
<feature type="compositionally biased region" description="Basic and acidic residues" evidence="9">
    <location>
        <begin position="246"/>
        <end position="256"/>
    </location>
</feature>
<dbReference type="FunFam" id="3.30.810.10:FF:000001">
    <property type="entry name" value="1-phosphatidylinositol 3-phosphate 5-kinase FAB1"/>
    <property type="match status" value="1"/>
</dbReference>
<dbReference type="Pfam" id="PF01504">
    <property type="entry name" value="PIP5K"/>
    <property type="match status" value="1"/>
</dbReference>
<dbReference type="Gene3D" id="3.50.7.10">
    <property type="entry name" value="GroEL"/>
    <property type="match status" value="1"/>
</dbReference>
<dbReference type="PROSITE" id="PS51455">
    <property type="entry name" value="PIPK"/>
    <property type="match status" value="1"/>
</dbReference>
<sequence>MKMGIERRLMEKIPEIVAVEPITDEETGLELNAENIEMVLDEIRPYLSGTGGGGCSGLSTDPTEDINEADMFGDGHPPAHDDRITPAERRYLEQREKINMHRLANSASKSCHSRIQDLNLYLANLSEHYDIPKVGPGGSSGISTDPTEDINEADMFGDGHPPAHDDRITPAERRYLEQREKINMHRLANSASKSCHSRIQDLNLYLANLSEHYDIPKVGPGDFPADMDSQSREDDDEALDTNQRCRNLEFTKHSENGGDGSSSIHIDSQKSHAKTSIDGLPQPMEEIYGYSSLAWENHEESDVESIGVHKSTFEDVRSVQAGDDSNGAWNAIDSRSASILSNPETNLLIWMPPKPLNIEDDMDSVANNDDDDEFSDGTKWGRPSFLSSVDGGHASSHGCKEEHQKAMVEAMNGPFKVLVSRLLASEGITSKGEDGESWLDIVVSLSWEAALLVKPDSGEGRAMDAGSYVKVKCIATGACSQSQVIKGLVFKKNTAHKHMPTKCRNPRLLLLKGALGQRDIGLASFDSMEQEKEYLRSINEMLETCHPSVVLVEKNVSRDMQESLLAKGMTLALDMKLSRLERIARCAGSEIISASDILANPKLKHCDSFRTEKFVEEHSNPGGKKSCKSLMFLEGFPKPLGCTILLKGANCDELKKIKRVVQYTVFAAYRLILETSFFADQRAFSSDMCAVKEANCSFTDISVPLSSCNAAGSSDTCMFDGSDSVLETLDHDIEETSSIVLEKAHDGISHDEKAEPNCNGPIKKHDTNFSNKFEMQNKDDIESISDSESILVLLSSQCISKDVVCKQSRLSRIKYYGNFDVSLGRFLEEIILNQNYSCCSCGEPPEAHVYCYTHQNGNLTVLSRRLPPESSLSGESEGKIWMWTRCLKCENESGIPRSTKRVVMSNAAHALSFGKFLELSFTSHSAASRLSSRCGHSLHRDCLRFFGLGSRVAMFRYSSVEIYAASKPPPVLAFHNPNEPESLMREAKDVLEKGNTFFLEVASLLHKLKPKYSAMVSKKFLNLQCKVKDICELDEMLMQEKAEFEAPLLKAIDCSGEIGKTLHEILCLSWLYQELLLKLYVWDCRLDFLLVYARDSDASSNEVHEDQFVQAKYAMPFSSVEASSDSHRSKNHSILESMLEGGSDVLSENTSSKFSISTAAEVAEVESWSGETFSRSISGGQTPSVLDQEPYKGPSDLLLWFSRDKVYPGESATILEHIQVDNPEGWIWAPSFEIRSAYKKDLCGGYSQKFKFVHTYTPTHLSPICQPVTWETEDSLHFPVHVDGKVLSVRENEISSIIAYALALSEDQFGLLAKMDEKDKLDGKTEAKVIDNSCNSTSDGFGASSFWSSTGSSDSEGSHFSQSTSISSDEVPSSGSEGSFPVDHQLASENLHPEIPVGAGKIAGKSKYSVVCIHAKQFYALRRMCCPSELAYISSLSRCKNWNAQGGKSKAFFAKSLDDRFIIKEIKKTELDSFLKFAPDYFEHIFHSLSAGSQTCLAKVLGIYQVKQYKNGKEVKTDLMVMENLLFGRNITRKYDLKGSIFSRYVSDVNDPEKVFLDQNFIEDMQASPMYVGRKTKHLLQRAIWNDTSFLTSINVMDYSLLVGVDKQRKELVFGIIDYLRQYTWDKQLETWVKASLVVPRNALPTVISPKEYKKRFRKFMSQYFLTVPDGWNSV</sequence>
<dbReference type="InterPro" id="IPR027484">
    <property type="entry name" value="PInositol-4-P-5-kinase_N"/>
</dbReference>
<keyword evidence="5 8" id="KW-0067">ATP-binding</keyword>
<dbReference type="SUPFAM" id="SSF52029">
    <property type="entry name" value="GroEL apical domain-like"/>
    <property type="match status" value="1"/>
</dbReference>
<feature type="region of interest" description="Disordered" evidence="9">
    <location>
        <begin position="219"/>
        <end position="282"/>
    </location>
</feature>
<dbReference type="CDD" id="cd17300">
    <property type="entry name" value="PIPKc_PIKfyve"/>
    <property type="match status" value="1"/>
</dbReference>
<name>A0A8K0IXJ5_COCNU</name>
<evidence type="ECO:0000313" key="11">
    <source>
        <dbReference type="EMBL" id="KAG1369916.1"/>
    </source>
</evidence>
<evidence type="ECO:0000256" key="2">
    <source>
        <dbReference type="ARBA" id="ARBA00022679"/>
    </source>
</evidence>
<evidence type="ECO:0000313" key="12">
    <source>
        <dbReference type="Proteomes" id="UP000797356"/>
    </source>
</evidence>
<feature type="domain" description="PIPK" evidence="10">
    <location>
        <begin position="1348"/>
        <end position="1665"/>
    </location>
</feature>
<dbReference type="InterPro" id="IPR002498">
    <property type="entry name" value="PInositol-4-P-4/5-kinase_core"/>
</dbReference>
<dbReference type="OrthoDB" id="158357at2759"/>
<dbReference type="CDD" id="cd03334">
    <property type="entry name" value="Fab1_TCP"/>
    <property type="match status" value="1"/>
</dbReference>
<dbReference type="GO" id="GO:0005524">
    <property type="term" value="F:ATP binding"/>
    <property type="evidence" value="ECO:0007669"/>
    <property type="project" value="UniProtKB-UniRule"/>
</dbReference>
<evidence type="ECO:0000256" key="5">
    <source>
        <dbReference type="ARBA" id="ARBA00022840"/>
    </source>
</evidence>
<dbReference type="Gene3D" id="3.30.800.10">
    <property type="entry name" value="Phosphatidylinositol Phosphate Kinase II Beta"/>
    <property type="match status" value="1"/>
</dbReference>
<protein>
    <recommendedName>
        <fullName evidence="1">1-phosphatidylinositol-3-phosphate 5-kinase</fullName>
        <ecNumber evidence="1">2.7.1.150</ecNumber>
    </recommendedName>
    <alternativeName>
        <fullName evidence="7">Phosphatidylinositol 3-phosphate 5-kinase type III</fullName>
    </alternativeName>
</protein>
<dbReference type="PANTHER" id="PTHR45748">
    <property type="entry name" value="1-PHOSPHATIDYLINOSITOL 3-PHOSPHATE 5-KINASE-RELATED"/>
    <property type="match status" value="1"/>
</dbReference>
<dbReference type="FunFam" id="3.50.7.10:FF:000007">
    <property type="entry name" value="1-phosphatidylinositol 3-phosphate 5-kinase isoform X1"/>
    <property type="match status" value="1"/>
</dbReference>
<dbReference type="EMBL" id="CM017886">
    <property type="protein sequence ID" value="KAG1369916.1"/>
    <property type="molecule type" value="Genomic_DNA"/>
</dbReference>
<dbReference type="InterPro" id="IPR027483">
    <property type="entry name" value="PInositol-4-P-4/5-kinase_C_sf"/>
</dbReference>
<comment type="subunit">
    <text evidence="6">Component of the PI(3,5)P2 regulatory complex at least composed of ATG18, SAC/FIG4, FAB1 and VAC14.</text>
</comment>
<feature type="region of interest" description="Disordered" evidence="9">
    <location>
        <begin position="1353"/>
        <end position="1383"/>
    </location>
</feature>
<keyword evidence="4 8" id="KW-0418">Kinase</keyword>